<evidence type="ECO:0000259" key="4">
    <source>
        <dbReference type="Pfam" id="PF01261"/>
    </source>
</evidence>
<dbReference type="PIRSF" id="PIRSF006241">
    <property type="entry name" value="HyI"/>
    <property type="match status" value="1"/>
</dbReference>
<feature type="active site" description="Proton donor/acceptor" evidence="3">
    <location>
        <position position="234"/>
    </location>
</feature>
<feature type="active site" description="Proton donor/acceptor" evidence="3">
    <location>
        <position position="137"/>
    </location>
</feature>
<proteinExistence type="inferred from homology"/>
<organism evidence="5 6">
    <name type="scientific">Sedimentitalea nanhaiensis</name>
    <dbReference type="NCBI Taxonomy" id="999627"/>
    <lineage>
        <taxon>Bacteria</taxon>
        <taxon>Pseudomonadati</taxon>
        <taxon>Pseudomonadota</taxon>
        <taxon>Alphaproteobacteria</taxon>
        <taxon>Rhodobacterales</taxon>
        <taxon>Paracoccaceae</taxon>
        <taxon>Sedimentitalea</taxon>
    </lineage>
</organism>
<name>A0A1I6XDR7_9RHOB</name>
<dbReference type="SUPFAM" id="SSF51658">
    <property type="entry name" value="Xylose isomerase-like"/>
    <property type="match status" value="1"/>
</dbReference>
<feature type="domain" description="Xylose isomerase-like TIM barrel" evidence="4">
    <location>
        <begin position="21"/>
        <end position="249"/>
    </location>
</feature>
<evidence type="ECO:0000313" key="5">
    <source>
        <dbReference type="EMBL" id="SFT36243.1"/>
    </source>
</evidence>
<dbReference type="STRING" id="999627.SAMN05216236_101218"/>
<keyword evidence="5" id="KW-0670">Pyruvate</keyword>
<keyword evidence="6" id="KW-1185">Reference proteome</keyword>
<dbReference type="OrthoDB" id="9786584at2"/>
<evidence type="ECO:0000256" key="1">
    <source>
        <dbReference type="ARBA" id="ARBA00023235"/>
    </source>
</evidence>
<dbReference type="Proteomes" id="UP000182466">
    <property type="component" value="Unassembled WGS sequence"/>
</dbReference>
<dbReference type="Pfam" id="PF01261">
    <property type="entry name" value="AP_endonuc_2"/>
    <property type="match status" value="1"/>
</dbReference>
<dbReference type="AlphaFoldDB" id="A0A1I6XDR7"/>
<dbReference type="Gene3D" id="3.20.20.150">
    <property type="entry name" value="Divalent-metal-dependent TIM barrel enzymes"/>
    <property type="match status" value="1"/>
</dbReference>
<dbReference type="PANTHER" id="PTHR43489:SF6">
    <property type="entry name" value="HYDROXYPYRUVATE ISOMERASE-RELATED"/>
    <property type="match status" value="1"/>
</dbReference>
<comment type="similarity">
    <text evidence="2">Belongs to the hyi family.</text>
</comment>
<sequence length="250" mass="27497">MPRFAANLSLLFTELPYLDRFDAAAQAGFAAVEILFPYDIPAKETQRALLRNGLDLVLINAPPPNYTGGTPGYGAVPGGEGRFQHDIRRVLRYAEQLKPMLIHVMAGYTKNAEAEETFVRNLKWAADLEPTQGFTIEPLNPGDQPGYFLDDYDLAAKILDAVDRPNVGLQYDSYHAHVIHGDAVEVWRTYGARSTHVQIGNPPSRSEPGAGPVDFAALFSAIDTSGYSGWVGAEYTPTTKRTQDSLHWMG</sequence>
<evidence type="ECO:0000256" key="3">
    <source>
        <dbReference type="PIRSR" id="PIRSR006241-50"/>
    </source>
</evidence>
<dbReference type="GO" id="GO:0008903">
    <property type="term" value="F:hydroxypyruvate isomerase activity"/>
    <property type="evidence" value="ECO:0007669"/>
    <property type="project" value="TreeGrafter"/>
</dbReference>
<accession>A0A1I6XDR7</accession>
<keyword evidence="1 2" id="KW-0413">Isomerase</keyword>
<dbReference type="InterPro" id="IPR036237">
    <property type="entry name" value="Xyl_isomerase-like_sf"/>
</dbReference>
<gene>
    <name evidence="5" type="ORF">SAMN05216236_101218</name>
</gene>
<dbReference type="InterPro" id="IPR013022">
    <property type="entry name" value="Xyl_isomerase-like_TIM-brl"/>
</dbReference>
<dbReference type="InterPro" id="IPR026040">
    <property type="entry name" value="HyI-like"/>
</dbReference>
<dbReference type="PANTHER" id="PTHR43489">
    <property type="entry name" value="ISOMERASE"/>
    <property type="match status" value="1"/>
</dbReference>
<reference evidence="5 6" key="1">
    <citation type="submission" date="2016-10" db="EMBL/GenBank/DDBJ databases">
        <authorList>
            <person name="de Groot N.N."/>
        </authorList>
    </citation>
    <scope>NUCLEOTIDE SEQUENCE [LARGE SCALE GENOMIC DNA]</scope>
    <source>
        <strain evidence="5 6">CGMCC 1.10959</strain>
    </source>
</reference>
<dbReference type="eggNOG" id="COG3622">
    <property type="taxonomic scope" value="Bacteria"/>
</dbReference>
<dbReference type="EMBL" id="FPAW01000001">
    <property type="protein sequence ID" value="SFT36243.1"/>
    <property type="molecule type" value="Genomic_DNA"/>
</dbReference>
<dbReference type="InterPro" id="IPR050417">
    <property type="entry name" value="Sugar_Epim/Isomerase"/>
</dbReference>
<evidence type="ECO:0000256" key="2">
    <source>
        <dbReference type="PIRNR" id="PIRNR006241"/>
    </source>
</evidence>
<dbReference type="RefSeq" id="WP_027263161.1">
    <property type="nucleotide sequence ID" value="NZ_FPAW01000001.1"/>
</dbReference>
<evidence type="ECO:0000313" key="6">
    <source>
        <dbReference type="Proteomes" id="UP000182466"/>
    </source>
</evidence>
<protein>
    <submittedName>
        <fullName evidence="5">Hydroxypyruvate isomerase</fullName>
    </submittedName>
</protein>
<dbReference type="GO" id="GO:0046487">
    <property type="term" value="P:glyoxylate metabolic process"/>
    <property type="evidence" value="ECO:0007669"/>
    <property type="project" value="TreeGrafter"/>
</dbReference>